<feature type="transmembrane region" description="Helical" evidence="1">
    <location>
        <begin position="12"/>
        <end position="31"/>
    </location>
</feature>
<gene>
    <name evidence="2" type="ORF">PRMUPPPA20_23590</name>
</gene>
<reference evidence="2" key="1">
    <citation type="submission" date="2021-08" db="EMBL/GenBank/DDBJ databases">
        <title>Prevotella lacticifex sp. nov., isolated from rumen of cow.</title>
        <authorList>
            <person name="Shinkai T."/>
            <person name="Ikeyama N."/>
            <person name="Kumagai M."/>
            <person name="Ohmori H."/>
            <person name="Sakamoto M."/>
            <person name="Ohkuma M."/>
            <person name="Mitsumori M."/>
        </authorList>
    </citation>
    <scope>NUCLEOTIDE SEQUENCE</scope>
    <source>
        <strain evidence="2">JCM 8259</strain>
    </source>
</reference>
<evidence type="ECO:0000313" key="2">
    <source>
        <dbReference type="EMBL" id="GJG34250.1"/>
    </source>
</evidence>
<dbReference type="GeneID" id="31501389"/>
<dbReference type="RefSeq" id="WP_041386057.1">
    <property type="nucleotide sequence ID" value="NZ_BPTT01000001.1"/>
</dbReference>
<comment type="caution">
    <text evidence="2">The sequence shown here is derived from an EMBL/GenBank/DDBJ whole genome shotgun (WGS) entry which is preliminary data.</text>
</comment>
<evidence type="ECO:0000313" key="3">
    <source>
        <dbReference type="Proteomes" id="UP000887097"/>
    </source>
</evidence>
<evidence type="ECO:0000256" key="1">
    <source>
        <dbReference type="SAM" id="Phobius"/>
    </source>
</evidence>
<name>A0AA37MFA8_XYLRU</name>
<organism evidence="2 3">
    <name type="scientific">Xylanibacter ruminicola</name>
    <name type="common">Prevotella ruminicola</name>
    <dbReference type="NCBI Taxonomy" id="839"/>
    <lineage>
        <taxon>Bacteria</taxon>
        <taxon>Pseudomonadati</taxon>
        <taxon>Bacteroidota</taxon>
        <taxon>Bacteroidia</taxon>
        <taxon>Bacteroidales</taxon>
        <taxon>Prevotellaceae</taxon>
        <taxon>Xylanibacter</taxon>
    </lineage>
</organism>
<proteinExistence type="predicted"/>
<dbReference type="EMBL" id="BPTT01000001">
    <property type="protein sequence ID" value="GJG34250.1"/>
    <property type="molecule type" value="Genomic_DNA"/>
</dbReference>
<protein>
    <submittedName>
        <fullName evidence="2">Uncharacterized protein</fullName>
    </submittedName>
</protein>
<keyword evidence="1" id="KW-0472">Membrane</keyword>
<dbReference type="AlphaFoldDB" id="A0AA37MFA8"/>
<keyword evidence="1" id="KW-1133">Transmembrane helix</keyword>
<keyword evidence="1" id="KW-0812">Transmembrane</keyword>
<accession>A0AA37MFA8</accession>
<dbReference type="Proteomes" id="UP000887097">
    <property type="component" value="Unassembled WGS sequence"/>
</dbReference>
<sequence>MRIHIGGFRIALLLFLFAFGILWFRFVYYPFCQLDQIESDYGNATINETILSYEERIKTYRKALFLTKGMSFKDIPYKGGKVTVDFGWDNCITISSGNFESVIHIDRICCYRNDNTNIIGKYGEFVVLDRPLSEDSVYIGIGFWDKNNNSITIYKQSNEMPYGNKKYGFYVDTNRLKFVTGRNNCFNY</sequence>